<dbReference type="Proteomes" id="UP000247702">
    <property type="component" value="Unassembled WGS sequence"/>
</dbReference>
<dbReference type="EMBL" id="BLAL01000160">
    <property type="protein sequence ID" value="GES86265.1"/>
    <property type="molecule type" value="Genomic_DNA"/>
</dbReference>
<evidence type="ECO:0000256" key="1">
    <source>
        <dbReference type="ARBA" id="ARBA00004340"/>
    </source>
</evidence>
<evidence type="ECO:0000256" key="2">
    <source>
        <dbReference type="ARBA" id="ARBA00004613"/>
    </source>
</evidence>
<comment type="caution">
    <text evidence="6">The sequence shown here is derived from an EMBL/GenBank/DDBJ whole genome shotgun (WGS) entry which is preliminary data.</text>
</comment>
<reference evidence="7" key="2">
    <citation type="submission" date="2019-10" db="EMBL/GenBank/DDBJ databases">
        <title>Conservation and host-specific expression of non-tandemly repeated heterogenous ribosome RNA gene in arbuscular mycorrhizal fungi.</title>
        <authorList>
            <person name="Maeda T."/>
            <person name="Kobayashi Y."/>
            <person name="Nakagawa T."/>
            <person name="Ezawa T."/>
            <person name="Yamaguchi K."/>
            <person name="Bino T."/>
            <person name="Nishimoto Y."/>
            <person name="Shigenobu S."/>
            <person name="Kawaguchi M."/>
        </authorList>
    </citation>
    <scope>NUCLEOTIDE SEQUENCE</scope>
    <source>
        <strain evidence="7">HR1</strain>
    </source>
</reference>
<dbReference type="Pfam" id="PF20147">
    <property type="entry name" value="Crinkler"/>
    <property type="match status" value="1"/>
</dbReference>
<accession>A0A2Z6R0L8</accession>
<evidence type="ECO:0000256" key="3">
    <source>
        <dbReference type="ARBA" id="ARBA00022525"/>
    </source>
</evidence>
<reference evidence="6 8" key="1">
    <citation type="submission" date="2017-11" db="EMBL/GenBank/DDBJ databases">
        <title>The genome of Rhizophagus clarus HR1 reveals common genetic basis of auxotrophy among arbuscular mycorrhizal fungi.</title>
        <authorList>
            <person name="Kobayashi Y."/>
        </authorList>
    </citation>
    <scope>NUCLEOTIDE SEQUENCE [LARGE SCALE GENOMIC DNA]</scope>
    <source>
        <strain evidence="6 8">HR1</strain>
    </source>
</reference>
<feature type="region of interest" description="Disordered" evidence="4">
    <location>
        <begin position="112"/>
        <end position="142"/>
    </location>
</feature>
<sequence>MVYCLVLGEHPREAFEVENDKFSSISKLRDIIWEKNKDIAPSARKLRLWQVDISNKENEETEKLKILINTPPHEINIENQLEGKELFTNKDFGEYFPDPVLDRHIQIIVEPPSLPATTSTGQKRHADSESVDIESVDTKPKRKKDIPTLESLIVDLEEKIPLDRPPELYPIPSIARRFHKRDIPIISREYVDMRLDVETTDTGRKLIDNLKNETKACYLLYAVSGAGKTRAIFDMSMNENGIYVVYVECRPSSDISNRDYEPTADRNFAQLVASISSAFGPYNDTINNSAREEAKRLIILEFAARVLYLILLKKKFSGITPRDYLLSQLNGGQECITSIRNELRLFGCDFDDLNSIISSALRHLKDKLPNQKSLIFAIDESNVASNKLFSGYFRNINQHPRGLLMPMIEILRLFEISIVIAGTAFTLKQGSDIQSDIGKGNKAKYIINFNTTDSKGVEAYIMRYLDLSDCKIDDIEDSKYLVGRPRLMARLIKEIINAEKVSQENKQMVLEYAVNKTVQSIKDDMIDHLEVIVNKAYEKKDWKNEELRKILMTLFINCWFFDGYVSKSEIDDYSAKLVDCGIASLKSDKDKKFWQVKEPLAIDVVKIVLHSRYNKPTEPLIEKLLYELRQSAYYSNTSKGFIWEYLVIGRLMDFNGKTVSEFVNEIYGDNQPHMPDWAGEAIIDIESYGNLQMFSRLDAKLKDDVDVIESLLYESRFLKYMFKPGHLVRPDGIYIRKLDRVTYWTLLISAKMYTDKLSGTDVNDDKRSTNWNLLYHKKNGEANPKCYKKKKRLNDVCHKDFTCKGSLRIHYIFPGVAQECTSNQSEPSIKGGCYTENNDIIMYIDEELLEHYFKREDVDILKKILT</sequence>
<organism evidence="6 8">
    <name type="scientific">Rhizophagus clarus</name>
    <dbReference type="NCBI Taxonomy" id="94130"/>
    <lineage>
        <taxon>Eukaryota</taxon>
        <taxon>Fungi</taxon>
        <taxon>Fungi incertae sedis</taxon>
        <taxon>Mucoromycota</taxon>
        <taxon>Glomeromycotina</taxon>
        <taxon>Glomeromycetes</taxon>
        <taxon>Glomerales</taxon>
        <taxon>Glomeraceae</taxon>
        <taxon>Rhizophagus</taxon>
    </lineage>
</organism>
<dbReference type="AlphaFoldDB" id="A0A2Z6R0L8"/>
<protein>
    <recommendedName>
        <fullName evidence="5">Crinkler effector protein N-terminal domain-containing protein</fullName>
    </recommendedName>
</protein>
<dbReference type="EMBL" id="BEXD01000834">
    <property type="protein sequence ID" value="GBB90501.1"/>
    <property type="molecule type" value="Genomic_DNA"/>
</dbReference>
<evidence type="ECO:0000313" key="7">
    <source>
        <dbReference type="EMBL" id="GES86265.1"/>
    </source>
</evidence>
<dbReference type="OrthoDB" id="2420447at2759"/>
<keyword evidence="3" id="KW-0964">Secreted</keyword>
<dbReference type="InterPro" id="IPR045379">
    <property type="entry name" value="Crinkler_N"/>
</dbReference>
<dbReference type="GO" id="GO:0005576">
    <property type="term" value="C:extracellular region"/>
    <property type="evidence" value="ECO:0007669"/>
    <property type="project" value="UniProtKB-SubCell"/>
</dbReference>
<keyword evidence="8" id="KW-1185">Reference proteome</keyword>
<evidence type="ECO:0000313" key="8">
    <source>
        <dbReference type="Proteomes" id="UP000247702"/>
    </source>
</evidence>
<gene>
    <name evidence="7" type="ORF">RCL2_001332900</name>
    <name evidence="6" type="ORF">RclHR1_17490007</name>
</gene>
<feature type="domain" description="Crinkler effector protein N-terminal" evidence="5">
    <location>
        <begin position="3"/>
        <end position="110"/>
    </location>
</feature>
<evidence type="ECO:0000256" key="4">
    <source>
        <dbReference type="SAM" id="MobiDB-lite"/>
    </source>
</evidence>
<comment type="subcellular location">
    <subcellularLocation>
        <location evidence="1">Host cell</location>
    </subcellularLocation>
    <subcellularLocation>
        <location evidence="2">Secreted</location>
    </subcellularLocation>
</comment>
<proteinExistence type="predicted"/>
<evidence type="ECO:0000259" key="5">
    <source>
        <dbReference type="Pfam" id="PF20147"/>
    </source>
</evidence>
<name>A0A2Z6R0L8_9GLOM</name>
<dbReference type="Proteomes" id="UP000615446">
    <property type="component" value="Unassembled WGS sequence"/>
</dbReference>
<evidence type="ECO:0000313" key="6">
    <source>
        <dbReference type="EMBL" id="GBB90501.1"/>
    </source>
</evidence>
<dbReference type="GO" id="GO:0043657">
    <property type="term" value="C:host cell"/>
    <property type="evidence" value="ECO:0007669"/>
    <property type="project" value="UniProtKB-SubCell"/>
</dbReference>